<dbReference type="GO" id="GO:0031519">
    <property type="term" value="C:PcG protein complex"/>
    <property type="evidence" value="ECO:0007669"/>
    <property type="project" value="TreeGrafter"/>
</dbReference>
<comment type="similarity">
    <text evidence="2">Belongs to the YY transcription factor family.</text>
</comment>
<evidence type="ECO:0000313" key="16">
    <source>
        <dbReference type="RefSeq" id="XP_020031574.1"/>
    </source>
</evidence>
<evidence type="ECO:0000256" key="2">
    <source>
        <dbReference type="ARBA" id="ARBA00006232"/>
    </source>
</evidence>
<evidence type="ECO:0000256" key="5">
    <source>
        <dbReference type="ARBA" id="ARBA00022737"/>
    </source>
</evidence>
<dbReference type="InterPro" id="IPR013087">
    <property type="entry name" value="Znf_C2H2_type"/>
</dbReference>
<proteinExistence type="inferred from homology"/>
<dbReference type="SUPFAM" id="SSF57667">
    <property type="entry name" value="beta-beta-alpha zinc fingers"/>
    <property type="match status" value="3"/>
</dbReference>
<dbReference type="PANTHER" id="PTHR14003:SF19">
    <property type="entry name" value="YY2 TRANSCRIPTION FACTOR"/>
    <property type="match status" value="1"/>
</dbReference>
<keyword evidence="3" id="KW-0678">Repressor</keyword>
<dbReference type="SMART" id="SM00355">
    <property type="entry name" value="ZnF_C2H2"/>
    <property type="match status" value="4"/>
</dbReference>
<name>A0A8B7VKC2_CASCN</name>
<evidence type="ECO:0000256" key="9">
    <source>
        <dbReference type="ARBA" id="ARBA00023125"/>
    </source>
</evidence>
<dbReference type="PANTHER" id="PTHR14003">
    <property type="entry name" value="TRANSCRIPTIONAL REPRESSOR PROTEIN YY"/>
    <property type="match status" value="1"/>
</dbReference>
<feature type="domain" description="C2H2-type" evidence="15">
    <location>
        <begin position="396"/>
        <end position="425"/>
    </location>
</feature>
<dbReference type="Gene3D" id="3.30.160.60">
    <property type="entry name" value="Classic Zinc Finger"/>
    <property type="match status" value="4"/>
</dbReference>
<evidence type="ECO:0000256" key="13">
    <source>
        <dbReference type="PROSITE-ProRule" id="PRU00042"/>
    </source>
</evidence>
<evidence type="ECO:0000256" key="14">
    <source>
        <dbReference type="SAM" id="MobiDB-lite"/>
    </source>
</evidence>
<dbReference type="FunFam" id="3.30.160.60:FF:000104">
    <property type="entry name" value="Transcriptional repressor protein YY1"/>
    <property type="match status" value="1"/>
</dbReference>
<keyword evidence="12" id="KW-0539">Nucleus</keyword>
<evidence type="ECO:0000256" key="11">
    <source>
        <dbReference type="ARBA" id="ARBA00023163"/>
    </source>
</evidence>
<keyword evidence="5" id="KW-0677">Repeat</keyword>
<evidence type="ECO:0000256" key="7">
    <source>
        <dbReference type="ARBA" id="ARBA00022833"/>
    </source>
</evidence>
<dbReference type="KEGG" id="ccan:109694192"/>
<keyword evidence="9" id="KW-0238">DNA-binding</keyword>
<feature type="domain" description="C2H2-type" evidence="15">
    <location>
        <begin position="426"/>
        <end position="455"/>
    </location>
</feature>
<keyword evidence="6 13" id="KW-0863">Zinc-finger</keyword>
<feature type="domain" description="C2H2-type" evidence="15">
    <location>
        <begin position="339"/>
        <end position="363"/>
    </location>
</feature>
<dbReference type="GO" id="GO:0008270">
    <property type="term" value="F:zinc ion binding"/>
    <property type="evidence" value="ECO:0007669"/>
    <property type="project" value="UniProtKB-KW"/>
</dbReference>
<dbReference type="FunFam" id="3.30.160.60:FF:000109">
    <property type="entry name" value="Transcriptional repressor protein YY1"/>
    <property type="match status" value="1"/>
</dbReference>
<keyword evidence="4" id="KW-0479">Metal-binding</keyword>
<dbReference type="GO" id="GO:0000981">
    <property type="term" value="F:DNA-binding transcription factor activity, RNA polymerase II-specific"/>
    <property type="evidence" value="ECO:0007669"/>
    <property type="project" value="TreeGrafter"/>
</dbReference>
<dbReference type="CTD" id="404281"/>
<keyword evidence="11" id="KW-0804">Transcription</keyword>
<evidence type="ECO:0000256" key="6">
    <source>
        <dbReference type="ARBA" id="ARBA00022771"/>
    </source>
</evidence>
<dbReference type="GO" id="GO:0005667">
    <property type="term" value="C:transcription regulator complex"/>
    <property type="evidence" value="ECO:0007669"/>
    <property type="project" value="TreeGrafter"/>
</dbReference>
<evidence type="ECO:0000256" key="10">
    <source>
        <dbReference type="ARBA" id="ARBA00023159"/>
    </source>
</evidence>
<evidence type="ECO:0000256" key="12">
    <source>
        <dbReference type="ARBA" id="ARBA00023242"/>
    </source>
</evidence>
<evidence type="ECO:0000256" key="3">
    <source>
        <dbReference type="ARBA" id="ARBA00022491"/>
    </source>
</evidence>
<keyword evidence="10" id="KW-0010">Activator</keyword>
<feature type="domain" description="C2H2-type" evidence="15">
    <location>
        <begin position="368"/>
        <end position="395"/>
    </location>
</feature>
<comment type="subcellular location">
    <subcellularLocation>
        <location evidence="1">Nucleus</location>
    </subcellularLocation>
</comment>
<evidence type="ECO:0000256" key="4">
    <source>
        <dbReference type="ARBA" id="ARBA00022723"/>
    </source>
</evidence>
<dbReference type="GO" id="GO:0000978">
    <property type="term" value="F:RNA polymerase II cis-regulatory region sequence-specific DNA binding"/>
    <property type="evidence" value="ECO:0007669"/>
    <property type="project" value="TreeGrafter"/>
</dbReference>
<sequence>MCCAPRSTCGDPRSTRGDPRRTCFFRFCTSFYFSTRFSTDVHFFGLVLSSSQLFSCSLWSPISYLVAKSTAIETAMSSEEIIYISTENSEVPADALELQQVSLETVPVETTAMHSVEVCRDNSGSWVQGLHCDPPFISLQPLGISNLSHGDHDPDMFMLHTGEELVDCQDIDSLLAINDFEGQLAIPGVPEDDFFQQTLASLSAPTAFATFDQDPSLLNDSTHSGKLSGSGAEVKFEAEVEAGSSSSSLNPKTWEQKQVQIKTLEGEFSVTVWAECGKKEAEVQCQEQARSSSPDYSEYLKGKKLPPGGIPGIDLSDPKQLAEFTRMKQKPKEDGPRTIACPQAGCEKMFKDNSAMKKHLHIHGPRVHMCAECGKAFLESSKLKRHQLVHTGEKPYQCVFEGCGKRFSLDFNLRTHVRIHTGDRPFVCPFDECTKRFTQSTNLKSHMLTHTKNKGRSSEGKKGGPSRTWQK</sequence>
<dbReference type="RefSeq" id="XP_020031574.1">
    <property type="nucleotide sequence ID" value="XM_020175985.1"/>
</dbReference>
<keyword evidence="7" id="KW-0862">Zinc</keyword>
<dbReference type="AlphaFoldDB" id="A0A8B7VKC2"/>
<dbReference type="PIRSF" id="PIRSF037113">
    <property type="entry name" value="TF_Yin_yang"/>
    <property type="match status" value="1"/>
</dbReference>
<dbReference type="FunFam" id="3.30.160.60:FF:000163">
    <property type="entry name" value="transcriptional repressor protein YY1"/>
    <property type="match status" value="1"/>
</dbReference>
<dbReference type="Pfam" id="PF00096">
    <property type="entry name" value="zf-C2H2"/>
    <property type="match status" value="4"/>
</dbReference>
<dbReference type="GO" id="GO:0000785">
    <property type="term" value="C:chromatin"/>
    <property type="evidence" value="ECO:0007669"/>
    <property type="project" value="TreeGrafter"/>
</dbReference>
<organism evidence="16">
    <name type="scientific">Castor canadensis</name>
    <name type="common">American beaver</name>
    <dbReference type="NCBI Taxonomy" id="51338"/>
    <lineage>
        <taxon>Eukaryota</taxon>
        <taxon>Metazoa</taxon>
        <taxon>Chordata</taxon>
        <taxon>Craniata</taxon>
        <taxon>Vertebrata</taxon>
        <taxon>Euteleostomi</taxon>
        <taxon>Mammalia</taxon>
        <taxon>Eutheria</taxon>
        <taxon>Euarchontoglires</taxon>
        <taxon>Glires</taxon>
        <taxon>Rodentia</taxon>
        <taxon>Castorimorpha</taxon>
        <taxon>Castoridae</taxon>
        <taxon>Castor</taxon>
    </lineage>
</organism>
<protein>
    <submittedName>
        <fullName evidence="16">Transcription factor YY2-like</fullName>
    </submittedName>
</protein>
<dbReference type="PROSITE" id="PS00028">
    <property type="entry name" value="ZINC_FINGER_C2H2_1"/>
    <property type="match status" value="3"/>
</dbReference>
<evidence type="ECO:0000256" key="1">
    <source>
        <dbReference type="ARBA" id="ARBA00004123"/>
    </source>
</evidence>
<dbReference type="InterPro" id="IPR036236">
    <property type="entry name" value="Znf_C2H2_sf"/>
</dbReference>
<evidence type="ECO:0000259" key="15">
    <source>
        <dbReference type="PROSITE" id="PS50157"/>
    </source>
</evidence>
<reference evidence="16" key="1">
    <citation type="submission" date="2025-08" db="UniProtKB">
        <authorList>
            <consortium name="RefSeq"/>
        </authorList>
    </citation>
    <scope>IDENTIFICATION</scope>
    <source>
        <tissue evidence="16">Leukocyte</tissue>
    </source>
</reference>
<feature type="region of interest" description="Disordered" evidence="14">
    <location>
        <begin position="444"/>
        <end position="471"/>
    </location>
</feature>
<dbReference type="OrthoDB" id="10264072at2759"/>
<evidence type="ECO:0000256" key="8">
    <source>
        <dbReference type="ARBA" id="ARBA00023015"/>
    </source>
</evidence>
<keyword evidence="8" id="KW-0805">Transcription regulation</keyword>
<gene>
    <name evidence="16" type="primary">LOC109694192</name>
</gene>
<dbReference type="PROSITE" id="PS50157">
    <property type="entry name" value="ZINC_FINGER_C2H2_2"/>
    <property type="match status" value="4"/>
</dbReference>
<dbReference type="InterPro" id="IPR017114">
    <property type="entry name" value="YY1-like"/>
</dbReference>
<accession>A0A8B7VKC2</accession>